<dbReference type="InterPro" id="IPR012337">
    <property type="entry name" value="RNaseH-like_sf"/>
</dbReference>
<dbReference type="AlphaFoldDB" id="A0A8S4FI82"/>
<dbReference type="InterPro" id="IPR040676">
    <property type="entry name" value="DUF5641"/>
</dbReference>
<dbReference type="Pfam" id="PF00665">
    <property type="entry name" value="rve"/>
    <property type="match status" value="1"/>
</dbReference>
<dbReference type="Gene3D" id="3.30.420.10">
    <property type="entry name" value="Ribonuclease H-like superfamily/Ribonuclease H"/>
    <property type="match status" value="1"/>
</dbReference>
<dbReference type="PROSITE" id="PS50994">
    <property type="entry name" value="INTEGRASE"/>
    <property type="match status" value="1"/>
</dbReference>
<dbReference type="SUPFAM" id="SSF53098">
    <property type="entry name" value="Ribonuclease H-like"/>
    <property type="match status" value="2"/>
</dbReference>
<gene>
    <name evidence="3" type="ORF">PLXY2_LOCUS8954</name>
</gene>
<comment type="caution">
    <text evidence="3">The sequence shown here is derived from an EMBL/GenBank/DDBJ whole genome shotgun (WGS) entry which is preliminary data.</text>
</comment>
<organism evidence="3 4">
    <name type="scientific">Plutella xylostella</name>
    <name type="common">Diamondback moth</name>
    <name type="synonym">Plutella maculipennis</name>
    <dbReference type="NCBI Taxonomy" id="51655"/>
    <lineage>
        <taxon>Eukaryota</taxon>
        <taxon>Metazoa</taxon>
        <taxon>Ecdysozoa</taxon>
        <taxon>Arthropoda</taxon>
        <taxon>Hexapoda</taxon>
        <taxon>Insecta</taxon>
        <taxon>Pterygota</taxon>
        <taxon>Neoptera</taxon>
        <taxon>Endopterygota</taxon>
        <taxon>Lepidoptera</taxon>
        <taxon>Glossata</taxon>
        <taxon>Ditrysia</taxon>
        <taxon>Yponomeutoidea</taxon>
        <taxon>Plutellidae</taxon>
        <taxon>Plutella</taxon>
    </lineage>
</organism>
<reference evidence="3" key="1">
    <citation type="submission" date="2020-11" db="EMBL/GenBank/DDBJ databases">
        <authorList>
            <person name="Whiteford S."/>
        </authorList>
    </citation>
    <scope>NUCLEOTIDE SEQUENCE</scope>
</reference>
<dbReference type="Proteomes" id="UP000653454">
    <property type="component" value="Unassembled WGS sequence"/>
</dbReference>
<evidence type="ECO:0000256" key="1">
    <source>
        <dbReference type="SAM" id="Coils"/>
    </source>
</evidence>
<feature type="coiled-coil region" evidence="1">
    <location>
        <begin position="20"/>
        <end position="56"/>
    </location>
</feature>
<evidence type="ECO:0000313" key="4">
    <source>
        <dbReference type="Proteomes" id="UP000653454"/>
    </source>
</evidence>
<evidence type="ECO:0000313" key="3">
    <source>
        <dbReference type="EMBL" id="CAG9127517.1"/>
    </source>
</evidence>
<dbReference type="InterPro" id="IPR041588">
    <property type="entry name" value="Integrase_H2C2"/>
</dbReference>
<proteinExistence type="predicted"/>
<dbReference type="Pfam" id="PF17921">
    <property type="entry name" value="Integrase_H2C2"/>
    <property type="match status" value="1"/>
</dbReference>
<name>A0A8S4FI82_PLUXY</name>
<dbReference type="InterPro" id="IPR008042">
    <property type="entry name" value="Retrotrans_Pao"/>
</dbReference>
<dbReference type="InterPro" id="IPR001584">
    <property type="entry name" value="Integrase_cat-core"/>
</dbReference>
<dbReference type="Pfam" id="PF18701">
    <property type="entry name" value="DUF5641"/>
    <property type="match status" value="1"/>
</dbReference>
<evidence type="ECO:0000259" key="2">
    <source>
        <dbReference type="PROSITE" id="PS50994"/>
    </source>
</evidence>
<feature type="domain" description="Integrase catalytic" evidence="2">
    <location>
        <begin position="621"/>
        <end position="803"/>
    </location>
</feature>
<dbReference type="GO" id="GO:0003676">
    <property type="term" value="F:nucleic acid binding"/>
    <property type="evidence" value="ECO:0007669"/>
    <property type="project" value="InterPro"/>
</dbReference>
<dbReference type="PANTHER" id="PTHR47331">
    <property type="entry name" value="PHD-TYPE DOMAIN-CONTAINING PROTEIN"/>
    <property type="match status" value="1"/>
</dbReference>
<keyword evidence="1" id="KW-0175">Coiled coil</keyword>
<keyword evidence="4" id="KW-1185">Reference proteome</keyword>
<sequence>MSVASSHRSSRSTVLAQRLSVQAEFKRKALERERALAEREAEVEKLECEAEMMAIEARFGSQRSGSHHSQARSVVSIDRVEEWLDVNQPLPATTPYNTLNPATPYRSPIIGANKNMDATKPLPQPTPKPNLYNVDSVDLATMVRAIGDTATAAKALACNKQKPNTNLPTYNGNALEWLQFKRIYQYTEDSFSPIDNISRLQAALRGAAKECTATLLATTLNPQEVIAYFRYVFKDGSVKTALITSKARVSPLKPVSIPRLELQAALIASRIVISIKEQHRQKPTQTFCWTDSMTVLHWIRSDARNFKPFVAHRLGEILENTIPVNWRWLPTKVNVADDATRAKTINFNETHRWFTGPQFFLNAETNWPVEPTNVDIPLTDLEVKGASATVNILNTDLLPFIHPVAANPTRFSEWTRLLRATARAPQIAAFWKTLIQFKLGQNSKIRSSIEHQSPPLKINVNTHPSPTLPHLTASDLKVAENHVLQRSQLESFSEELKNIIEGKLVPKTSRLKNLTPYLGTDHILRNNGRIKFAQGIADEMKTPIILDGRHEAVRLLVHHVHKRLGHANNETVVNELRQTYWIVHLRSTVRRLASTCRFCHVRKTLPSIPPTADLPPERLTHHERPFTCSGLDYFGPTDITVGRRKEKRWVALFTCLTTRAVHLEIVNTISTDSAMMALRRFIARRGTPKIVYSDNGTNFVGAAKQLKEFYGSQIFDFAANRGITWKFIPANAPTFGGAWERLVRSVKTALSTTLLQRAPKEETYVTFLTEAEAIVNSRPLTHVSTNPNDEEAITPFHFLIGSSSHLTIPMLDDTDLSRRLEWKKALRLADHFWSRWVREYLPTLQHRVPVPTAPTTFVVGDVVIIADHTLPRGVWPKGRVVATYPGKDGVVRVVDVCAKGFILRRPTRKLVKL</sequence>
<accession>A0A8S4FI82</accession>
<dbReference type="EMBL" id="CAJHNJ030000034">
    <property type="protein sequence ID" value="CAG9127517.1"/>
    <property type="molecule type" value="Genomic_DNA"/>
</dbReference>
<dbReference type="GO" id="GO:0015074">
    <property type="term" value="P:DNA integration"/>
    <property type="evidence" value="ECO:0007669"/>
    <property type="project" value="InterPro"/>
</dbReference>
<protein>
    <submittedName>
        <fullName evidence="3">(diamondback moth) hypothetical protein</fullName>
    </submittedName>
</protein>
<dbReference type="Pfam" id="PF05380">
    <property type="entry name" value="Peptidase_A17"/>
    <property type="match status" value="1"/>
</dbReference>
<dbReference type="InterPro" id="IPR036397">
    <property type="entry name" value="RNaseH_sf"/>
</dbReference>